<dbReference type="InterPro" id="IPR009078">
    <property type="entry name" value="Ferritin-like_SF"/>
</dbReference>
<dbReference type="EMBL" id="FJ446525">
    <property type="protein sequence ID" value="ACR43472.1"/>
    <property type="molecule type" value="mRNA"/>
</dbReference>
<reference evidence="1" key="1">
    <citation type="journal article" date="2010" name="Mar. Genomics">
        <title>Identification of differentially expressed genes in the hydrothermal vent shrimp Rimicaris exoculata exposed to heat stress.</title>
        <authorList>
            <person name="Cottin D."/>
            <person name="Shillito B."/>
            <person name="Chertemps T."/>
            <person name="Tanguy A."/>
            <person name="Leger N."/>
            <person name="Ravaux J."/>
        </authorList>
    </citation>
    <scope>NUCLEOTIDE SEQUENCE</scope>
    <source>
        <tissue evidence="1">Abdominal muscle</tissue>
    </source>
</reference>
<sequence length="198" mass="22666">HVDNLGDDDAKNGKFFDHVKHGEDSNMKVFLGLMQQHFDHSLEYLLTGKQYGSQFVQRPGMAKYLDEVISRQWEEGMDALKKFLQRGGRLSDEDFKSYFNVQGNPQLTGDGSDEVSTTYVDTLKKVLVDSKKRMKTMNHLRHLASQIRRNGGDAEIAHFFDDKLEKEAEITRELAGHVNNLEEMKDSGIALKMFDSHI</sequence>
<protein>
    <submittedName>
        <fullName evidence="1">Hypothetical ferritin light-chain subunit</fullName>
    </submittedName>
</protein>
<accession>D7F1I2</accession>
<name>D7F1I2_RIMEX</name>
<feature type="non-terminal residue" evidence="1">
    <location>
        <position position="1"/>
    </location>
</feature>
<organism evidence="1">
    <name type="scientific">Rimicaris exoculata</name>
    <name type="common">Deep-sea hydrothermal vent shrimp</name>
    <dbReference type="NCBI Taxonomy" id="71621"/>
    <lineage>
        <taxon>Eukaryota</taxon>
        <taxon>Metazoa</taxon>
        <taxon>Ecdysozoa</taxon>
        <taxon>Arthropoda</taxon>
        <taxon>Crustacea</taxon>
        <taxon>Multicrustacea</taxon>
        <taxon>Malacostraca</taxon>
        <taxon>Eumalacostraca</taxon>
        <taxon>Eucarida</taxon>
        <taxon>Decapoda</taxon>
        <taxon>Pleocyemata</taxon>
        <taxon>Caridea</taxon>
        <taxon>Bresilioidea</taxon>
        <taxon>Alvinocarididae</taxon>
        <taxon>Rimicaris</taxon>
    </lineage>
</organism>
<dbReference type="AlphaFoldDB" id="D7F1I2"/>
<dbReference type="Gene3D" id="1.20.1260.10">
    <property type="match status" value="1"/>
</dbReference>
<proteinExistence type="evidence at transcript level"/>
<dbReference type="InterPro" id="IPR012347">
    <property type="entry name" value="Ferritin-like"/>
</dbReference>
<dbReference type="SUPFAM" id="SSF47240">
    <property type="entry name" value="Ferritin-like"/>
    <property type="match status" value="1"/>
</dbReference>
<evidence type="ECO:0000313" key="1">
    <source>
        <dbReference type="EMBL" id="ACR43472.1"/>
    </source>
</evidence>